<dbReference type="AlphaFoldDB" id="A0A0D0CG27"/>
<sequence>MQDIFRNSCKNSSLVLPVLPLLCLPTTDQLFILILPVLPLFCSSQPLPEYIYSCSNNPFNTPVHTISAPTPILLVNGSG</sequence>
<dbReference type="HOGENOM" id="CLU_2606278_0_0_1"/>
<keyword evidence="2" id="KW-1185">Reference proteome</keyword>
<organism evidence="1 2">
    <name type="scientific">Collybiopsis luxurians FD-317 M1</name>
    <dbReference type="NCBI Taxonomy" id="944289"/>
    <lineage>
        <taxon>Eukaryota</taxon>
        <taxon>Fungi</taxon>
        <taxon>Dikarya</taxon>
        <taxon>Basidiomycota</taxon>
        <taxon>Agaricomycotina</taxon>
        <taxon>Agaricomycetes</taxon>
        <taxon>Agaricomycetidae</taxon>
        <taxon>Agaricales</taxon>
        <taxon>Marasmiineae</taxon>
        <taxon>Omphalotaceae</taxon>
        <taxon>Collybiopsis</taxon>
        <taxon>Collybiopsis luxurians</taxon>
    </lineage>
</organism>
<dbReference type="Proteomes" id="UP000053593">
    <property type="component" value="Unassembled WGS sequence"/>
</dbReference>
<protein>
    <submittedName>
        <fullName evidence="1">Unplaced genomic scaffold GYMLUscaffold_45, whole genome shotgun sequence</fullName>
    </submittedName>
</protein>
<evidence type="ECO:0000313" key="2">
    <source>
        <dbReference type="Proteomes" id="UP000053593"/>
    </source>
</evidence>
<dbReference type="EMBL" id="KN834793">
    <property type="protein sequence ID" value="KIK57072.1"/>
    <property type="molecule type" value="Genomic_DNA"/>
</dbReference>
<proteinExistence type="predicted"/>
<evidence type="ECO:0000313" key="1">
    <source>
        <dbReference type="EMBL" id="KIK57072.1"/>
    </source>
</evidence>
<name>A0A0D0CG27_9AGAR</name>
<accession>A0A0D0CG27</accession>
<gene>
    <name evidence="1" type="ORF">GYMLUDRAFT_46697</name>
</gene>
<reference evidence="1 2" key="1">
    <citation type="submission" date="2014-04" db="EMBL/GenBank/DDBJ databases">
        <title>Evolutionary Origins and Diversification of the Mycorrhizal Mutualists.</title>
        <authorList>
            <consortium name="DOE Joint Genome Institute"/>
            <consortium name="Mycorrhizal Genomics Consortium"/>
            <person name="Kohler A."/>
            <person name="Kuo A."/>
            <person name="Nagy L.G."/>
            <person name="Floudas D."/>
            <person name="Copeland A."/>
            <person name="Barry K.W."/>
            <person name="Cichocki N."/>
            <person name="Veneault-Fourrey C."/>
            <person name="LaButti K."/>
            <person name="Lindquist E.A."/>
            <person name="Lipzen A."/>
            <person name="Lundell T."/>
            <person name="Morin E."/>
            <person name="Murat C."/>
            <person name="Riley R."/>
            <person name="Ohm R."/>
            <person name="Sun H."/>
            <person name="Tunlid A."/>
            <person name="Henrissat B."/>
            <person name="Grigoriev I.V."/>
            <person name="Hibbett D.S."/>
            <person name="Martin F."/>
        </authorList>
    </citation>
    <scope>NUCLEOTIDE SEQUENCE [LARGE SCALE GENOMIC DNA]</scope>
    <source>
        <strain evidence="1 2">FD-317 M1</strain>
    </source>
</reference>